<dbReference type="SUPFAM" id="SSF52540">
    <property type="entry name" value="P-loop containing nucleoside triphosphate hydrolases"/>
    <property type="match status" value="1"/>
</dbReference>
<dbReference type="CDD" id="cd04170">
    <property type="entry name" value="EF-G_bact"/>
    <property type="match status" value="1"/>
</dbReference>
<dbReference type="NCBIfam" id="NF009379">
    <property type="entry name" value="PRK12740.1-3"/>
    <property type="match status" value="1"/>
</dbReference>
<dbReference type="InterPro" id="IPR014721">
    <property type="entry name" value="Ribsml_uS5_D2-typ_fold_subgr"/>
</dbReference>
<dbReference type="EMBL" id="DXCF01000037">
    <property type="protein sequence ID" value="HIZ10316.1"/>
    <property type="molecule type" value="Genomic_DNA"/>
</dbReference>
<dbReference type="InterPro" id="IPR027417">
    <property type="entry name" value="P-loop_NTPase"/>
</dbReference>
<dbReference type="InterPro" id="IPR005517">
    <property type="entry name" value="Transl_elong_EFG/EF2_IV"/>
</dbReference>
<dbReference type="InterPro" id="IPR005225">
    <property type="entry name" value="Small_GTP-bd"/>
</dbReference>
<dbReference type="NCBIfam" id="NF009891">
    <property type="entry name" value="PRK13351.1-1"/>
    <property type="match status" value="1"/>
</dbReference>
<keyword evidence="4" id="KW-0251">Elongation factor</keyword>
<dbReference type="CDD" id="cd01434">
    <property type="entry name" value="EFG_mtEFG1_IV"/>
    <property type="match status" value="1"/>
</dbReference>
<dbReference type="Gene3D" id="2.40.30.10">
    <property type="entry name" value="Translation factors"/>
    <property type="match status" value="1"/>
</dbReference>
<evidence type="ECO:0000256" key="2">
    <source>
        <dbReference type="ARBA" id="ARBA00023134"/>
    </source>
</evidence>
<dbReference type="InterPro" id="IPR009022">
    <property type="entry name" value="EFG_III"/>
</dbReference>
<dbReference type="FunFam" id="3.30.230.10:FF:000003">
    <property type="entry name" value="Elongation factor G"/>
    <property type="match status" value="1"/>
</dbReference>
<dbReference type="Pfam" id="PF00679">
    <property type="entry name" value="EFG_C"/>
    <property type="match status" value="1"/>
</dbReference>
<dbReference type="GO" id="GO:0003924">
    <property type="term" value="F:GTPase activity"/>
    <property type="evidence" value="ECO:0007669"/>
    <property type="project" value="InterPro"/>
</dbReference>
<dbReference type="Pfam" id="PF03764">
    <property type="entry name" value="EFG_IV"/>
    <property type="match status" value="1"/>
</dbReference>
<dbReference type="InterPro" id="IPR035647">
    <property type="entry name" value="EFG_III/V"/>
</dbReference>
<dbReference type="Gene3D" id="3.30.230.10">
    <property type="match status" value="1"/>
</dbReference>
<dbReference type="SUPFAM" id="SSF54980">
    <property type="entry name" value="EF-G C-terminal domain-like"/>
    <property type="match status" value="2"/>
</dbReference>
<dbReference type="InterPro" id="IPR000795">
    <property type="entry name" value="T_Tr_GTP-bd_dom"/>
</dbReference>
<dbReference type="InterPro" id="IPR009000">
    <property type="entry name" value="Transl_B-barrel_sf"/>
</dbReference>
<dbReference type="Gene3D" id="3.40.50.300">
    <property type="entry name" value="P-loop containing nucleotide triphosphate hydrolases"/>
    <property type="match status" value="1"/>
</dbReference>
<dbReference type="CDD" id="cd16262">
    <property type="entry name" value="EFG_III"/>
    <property type="match status" value="1"/>
</dbReference>
<dbReference type="Gene3D" id="3.30.70.240">
    <property type="match status" value="1"/>
</dbReference>
<organism evidence="4 5">
    <name type="scientific">Candidatus Borkfalkia avicola</name>
    <dbReference type="NCBI Taxonomy" id="2838503"/>
    <lineage>
        <taxon>Bacteria</taxon>
        <taxon>Bacillati</taxon>
        <taxon>Bacillota</taxon>
        <taxon>Clostridia</taxon>
        <taxon>Christensenellales</taxon>
        <taxon>Christensenellaceae</taxon>
        <taxon>Candidatus Borkfalkia</taxon>
    </lineage>
</organism>
<dbReference type="InterPro" id="IPR000640">
    <property type="entry name" value="EFG_V-like"/>
</dbReference>
<accession>A0A9D2IIZ6</accession>
<dbReference type="AlphaFoldDB" id="A0A9D2IIZ6"/>
<name>A0A9D2IIZ6_9FIRM</name>
<dbReference type="Pfam" id="PF22042">
    <property type="entry name" value="EF-G_D2"/>
    <property type="match status" value="1"/>
</dbReference>
<dbReference type="Proteomes" id="UP000824025">
    <property type="component" value="Unassembled WGS sequence"/>
</dbReference>
<dbReference type="Pfam" id="PF00009">
    <property type="entry name" value="GTP_EFTU"/>
    <property type="match status" value="1"/>
</dbReference>
<dbReference type="FunFam" id="3.30.70.240:FF:000001">
    <property type="entry name" value="Elongation factor G"/>
    <property type="match status" value="1"/>
</dbReference>
<dbReference type="InterPro" id="IPR020568">
    <property type="entry name" value="Ribosomal_Su5_D2-typ_SF"/>
</dbReference>
<dbReference type="GO" id="GO:0003746">
    <property type="term" value="F:translation elongation factor activity"/>
    <property type="evidence" value="ECO:0007669"/>
    <property type="project" value="UniProtKB-KW"/>
</dbReference>
<dbReference type="GO" id="GO:0005525">
    <property type="term" value="F:GTP binding"/>
    <property type="evidence" value="ECO:0007669"/>
    <property type="project" value="UniProtKB-KW"/>
</dbReference>
<dbReference type="NCBIfam" id="TIGR00231">
    <property type="entry name" value="small_GTP"/>
    <property type="match status" value="1"/>
</dbReference>
<dbReference type="InterPro" id="IPR053905">
    <property type="entry name" value="EF-G-like_DII"/>
</dbReference>
<dbReference type="SUPFAM" id="SSF54211">
    <property type="entry name" value="Ribosomal protein S5 domain 2-like"/>
    <property type="match status" value="1"/>
</dbReference>
<proteinExistence type="predicted"/>
<dbReference type="NCBIfam" id="NF009381">
    <property type="entry name" value="PRK12740.1-5"/>
    <property type="match status" value="1"/>
</dbReference>
<dbReference type="SMART" id="SM00889">
    <property type="entry name" value="EFG_IV"/>
    <property type="match status" value="1"/>
</dbReference>
<reference evidence="4" key="1">
    <citation type="journal article" date="2021" name="PeerJ">
        <title>Extensive microbial diversity within the chicken gut microbiome revealed by metagenomics and culture.</title>
        <authorList>
            <person name="Gilroy R."/>
            <person name="Ravi A."/>
            <person name="Getino M."/>
            <person name="Pursley I."/>
            <person name="Horton D.L."/>
            <person name="Alikhan N.F."/>
            <person name="Baker D."/>
            <person name="Gharbi K."/>
            <person name="Hall N."/>
            <person name="Watson M."/>
            <person name="Adriaenssens E.M."/>
            <person name="Foster-Nyarko E."/>
            <person name="Jarju S."/>
            <person name="Secka A."/>
            <person name="Antonio M."/>
            <person name="Oren A."/>
            <person name="Chaudhuri R.R."/>
            <person name="La Ragione R."/>
            <person name="Hildebrand F."/>
            <person name="Pallen M.J."/>
        </authorList>
    </citation>
    <scope>NUCLEOTIDE SEQUENCE</scope>
    <source>
        <strain evidence="4">CHK192-19661</strain>
    </source>
</reference>
<evidence type="ECO:0000259" key="3">
    <source>
        <dbReference type="PROSITE" id="PS51722"/>
    </source>
</evidence>
<protein>
    <submittedName>
        <fullName evidence="4">Elongation factor G</fullName>
    </submittedName>
</protein>
<keyword evidence="2" id="KW-0342">GTP-binding</keyword>
<sequence length="690" mass="75177">MSIKGADIRNIAVIGHSGEGKTSVCEAILFNGKATDRLGKVTEGTTVTDSDEQEIARKMSISLGVAYAMWEGVKLNLLDVPGFYDFEGEENEALRAAGGALIVTGATGTLSVGAEKAIDKCLKNKIPMVVFINGVDKENADYAGTVAALKQKYAGKIAPIQIPLMEGNKMVGYVNALKETCYHFADEAKKQPVPIPEELKGTLAEMQASLTETAAENDEALLDKYFEEGALTKEEIIHGIRKGIYNVTTIPVMAGSALQNRGIINLMDEIVKYMPSAEERREMLASGVDKDELVSVNCEADAPFAAQVFKTVVDPFVGKLNVMKVFRGTLKTGSTVYNATTGKTERINQIYLLKGKKQEPVTELTAGDIGAVNKLTATNTGDTLCDENAKVKFDPIHFPRPVLSMAIYAEKKGEEDKIFQGLNRLAEEDYTFTVAKNAETGEMLISGQGETQLDVINKKLKAKFNVSALLKTPKIAYRETIRKKVEAEGKHKKQSGGHGQYGHCKVRFEPFDGDFEFAEEVVGGSVPKQYIPAVEKGLIECLPHGVLAGYPVTGLRAVLYDGSYHDVDSSEMAFKLAAALAFKEGLKNASPCLLEPIMKLKIAIPEAYLGDIMGDMNKRRGRILGIEMLEDMQVVNAEAPQAEIQKYATDLRSMTQGRGKFMAELARYEEVPAPEAEKIVKARAAEKEAQ</sequence>
<keyword evidence="1" id="KW-0547">Nucleotide-binding</keyword>
<gene>
    <name evidence="4" type="ORF">H9726_07490</name>
</gene>
<dbReference type="PRINTS" id="PR00315">
    <property type="entry name" value="ELONGATNFCT"/>
</dbReference>
<dbReference type="PANTHER" id="PTHR43261:SF6">
    <property type="entry name" value="ELONGATION FACTOR G-LIKE PROTEIN"/>
    <property type="match status" value="1"/>
</dbReference>
<reference evidence="4" key="2">
    <citation type="submission" date="2021-04" db="EMBL/GenBank/DDBJ databases">
        <authorList>
            <person name="Gilroy R."/>
        </authorList>
    </citation>
    <scope>NUCLEOTIDE SEQUENCE</scope>
    <source>
        <strain evidence="4">CHK192-19661</strain>
    </source>
</reference>
<evidence type="ECO:0000313" key="4">
    <source>
        <dbReference type="EMBL" id="HIZ10316.1"/>
    </source>
</evidence>
<feature type="domain" description="Tr-type G" evidence="3">
    <location>
        <begin position="6"/>
        <end position="278"/>
    </location>
</feature>
<dbReference type="SMART" id="SM00838">
    <property type="entry name" value="EFG_C"/>
    <property type="match status" value="1"/>
</dbReference>
<dbReference type="Pfam" id="PF14492">
    <property type="entry name" value="EFG_III"/>
    <property type="match status" value="1"/>
</dbReference>
<dbReference type="CDD" id="cd04088">
    <property type="entry name" value="EFG_mtEFG_II"/>
    <property type="match status" value="1"/>
</dbReference>
<comment type="caution">
    <text evidence="4">The sequence shown here is derived from an EMBL/GenBank/DDBJ whole genome shotgun (WGS) entry which is preliminary data.</text>
</comment>
<dbReference type="CDD" id="cd03713">
    <property type="entry name" value="EFG_mtEFG_C"/>
    <property type="match status" value="1"/>
</dbReference>
<dbReference type="InterPro" id="IPR041095">
    <property type="entry name" value="EFG_II"/>
</dbReference>
<dbReference type="InterPro" id="IPR035649">
    <property type="entry name" value="EFG_V"/>
</dbReference>
<dbReference type="InterPro" id="IPR047872">
    <property type="entry name" value="EFG_IV"/>
</dbReference>
<keyword evidence="4" id="KW-0648">Protein biosynthesis</keyword>
<dbReference type="PANTHER" id="PTHR43261">
    <property type="entry name" value="TRANSLATION ELONGATION FACTOR G-RELATED"/>
    <property type="match status" value="1"/>
</dbReference>
<evidence type="ECO:0000313" key="5">
    <source>
        <dbReference type="Proteomes" id="UP000824025"/>
    </source>
</evidence>
<evidence type="ECO:0000256" key="1">
    <source>
        <dbReference type="ARBA" id="ARBA00022741"/>
    </source>
</evidence>
<dbReference type="GO" id="GO:0032790">
    <property type="term" value="P:ribosome disassembly"/>
    <property type="evidence" value="ECO:0007669"/>
    <property type="project" value="TreeGrafter"/>
</dbReference>
<dbReference type="SUPFAM" id="SSF50447">
    <property type="entry name" value="Translation proteins"/>
    <property type="match status" value="1"/>
</dbReference>
<dbReference type="Gene3D" id="3.30.70.870">
    <property type="entry name" value="Elongation Factor G (Translational Gtpase), domain 3"/>
    <property type="match status" value="1"/>
</dbReference>
<dbReference type="PROSITE" id="PS51722">
    <property type="entry name" value="G_TR_2"/>
    <property type="match status" value="1"/>
</dbReference>